<reference evidence="2" key="1">
    <citation type="journal article" date="2017" name="Science">
        <title>Giant viruses with an expanded complement of translation system components.</title>
        <authorList>
            <person name="Schulz F."/>
            <person name="Yutin N."/>
            <person name="Ivanova N.N."/>
            <person name="Ortega D.R."/>
            <person name="Lee T.K."/>
            <person name="Vierheilig J."/>
            <person name="Daims H."/>
            <person name="Horn M."/>
            <person name="Wagner M."/>
            <person name="Jensen G.J."/>
            <person name="Kyrpides N.C."/>
            <person name="Koonin E.V."/>
            <person name="Woyke T."/>
        </authorList>
    </citation>
    <scope>NUCLEOTIDE SEQUENCE</scope>
    <source>
        <strain evidence="2">KNV1</strain>
    </source>
</reference>
<dbReference type="Pfam" id="PF23827">
    <property type="entry name" value="DUF7197"/>
    <property type="match status" value="1"/>
</dbReference>
<evidence type="ECO:0000256" key="1">
    <source>
        <dbReference type="SAM" id="MobiDB-lite"/>
    </source>
</evidence>
<dbReference type="EMBL" id="KY684108">
    <property type="protein sequence ID" value="ARF11351.1"/>
    <property type="molecule type" value="Genomic_DNA"/>
</dbReference>
<feature type="region of interest" description="Disordered" evidence="1">
    <location>
        <begin position="199"/>
        <end position="229"/>
    </location>
</feature>
<feature type="compositionally biased region" description="Basic and acidic residues" evidence="1">
    <location>
        <begin position="199"/>
        <end position="224"/>
    </location>
</feature>
<feature type="compositionally biased region" description="Acidic residues" evidence="1">
    <location>
        <begin position="16"/>
        <end position="25"/>
    </location>
</feature>
<feature type="region of interest" description="Disordered" evidence="1">
    <location>
        <begin position="1"/>
        <end position="28"/>
    </location>
</feature>
<gene>
    <name evidence="2" type="ORF">Klosneuvirus_1_208</name>
</gene>
<name>A0A1V0SI58_9VIRU</name>
<proteinExistence type="predicted"/>
<accession>A0A1V0SI58</accession>
<protein>
    <submittedName>
        <fullName evidence="2">Uncharacterized protein</fullName>
    </submittedName>
</protein>
<organism evidence="2">
    <name type="scientific">Klosneuvirus KNV1</name>
    <dbReference type="NCBI Taxonomy" id="1977640"/>
    <lineage>
        <taxon>Viruses</taxon>
        <taxon>Varidnaviria</taxon>
        <taxon>Bamfordvirae</taxon>
        <taxon>Nucleocytoviricota</taxon>
        <taxon>Megaviricetes</taxon>
        <taxon>Imitervirales</taxon>
        <taxon>Mimiviridae</taxon>
        <taxon>Klosneuvirinae</taxon>
        <taxon>Klosneuvirus</taxon>
    </lineage>
</organism>
<evidence type="ECO:0000313" key="2">
    <source>
        <dbReference type="EMBL" id="ARF11351.1"/>
    </source>
</evidence>
<sequence length="257" mass="30358">MSIETSDNIENTSSYDDNEDNDDLSENEKIPTINELKLSKKEIYDYKRIDKFYKSRSIKDVQSIIDIVEGKSNISLRLLDWFVTTYADRYKTKYILNNKITTDMKMDDEFDKKIEEIFVVHISYKAQLRTHKKKYFDPFRREKGIKKFLYYFDKDKTTSLCTTLGQLNFFKWALQNDIIKYVNENYTVILKTMAKTKKAESEKKKDKKNSETKTDTDENNKNDSDSISEVTVKKHGVNINAKKEVTNKQVKIVLSFD</sequence>
<dbReference type="InterPro" id="IPR055621">
    <property type="entry name" value="DUF7197"/>
</dbReference>